<dbReference type="AlphaFoldDB" id="Q5BSZ5"/>
<evidence type="ECO:0000256" key="1">
    <source>
        <dbReference type="SAM" id="MobiDB-lite"/>
    </source>
</evidence>
<feature type="compositionally biased region" description="Basic and acidic residues" evidence="1">
    <location>
        <begin position="26"/>
        <end position="41"/>
    </location>
</feature>
<accession>Q5BSZ5</accession>
<feature type="region of interest" description="Disordered" evidence="1">
    <location>
        <begin position="26"/>
        <end position="50"/>
    </location>
</feature>
<reference evidence="2" key="1">
    <citation type="submission" date="2005-01" db="EMBL/GenBank/DDBJ databases">
        <authorList>
            <person name="Han Z."/>
        </authorList>
    </citation>
    <scope>NUCLEOTIDE SEQUENCE</scope>
</reference>
<reference evidence="2" key="2">
    <citation type="journal article" date="2006" name="PLoS Pathog.">
        <title>New perspectives on host-parasite interplay by comparative transcriptomic and proteomic analyses of Schistosoma japonicum.</title>
        <authorList>
            <person name="Liu F."/>
            <person name="Lu J."/>
            <person name="Hu W."/>
            <person name="Wang S.Y."/>
            <person name="Cui S.J."/>
            <person name="Chi M."/>
            <person name="Yan Q."/>
            <person name="Wang X.R."/>
            <person name="Song H.D."/>
            <person name="Xu X.N."/>
            <person name="Wang J.J."/>
            <person name="Zhang X.L."/>
            <person name="Zhang X."/>
            <person name="Wang Z.Q."/>
            <person name="Xue C.L."/>
            <person name="Brindley P.J."/>
            <person name="McManus D.P."/>
            <person name="Yang P.Y."/>
            <person name="Feng Z."/>
            <person name="Chen Z."/>
            <person name="Han Z.G."/>
        </authorList>
    </citation>
    <scope>NUCLEOTIDE SEQUENCE</scope>
</reference>
<sequence length="50" mass="5848">MTSEKAARKGNMRYLFNTTKKLAEKCSKSERQIKNKDRKPIAETQEQLSM</sequence>
<evidence type="ECO:0000313" key="2">
    <source>
        <dbReference type="EMBL" id="AAX30340.1"/>
    </source>
</evidence>
<dbReference type="EMBL" id="AY915119">
    <property type="protein sequence ID" value="AAX30340.1"/>
    <property type="molecule type" value="mRNA"/>
</dbReference>
<proteinExistence type="evidence at transcript level"/>
<protein>
    <submittedName>
        <fullName evidence="2">SJCHGC03034 protein</fullName>
    </submittedName>
</protein>
<organism evidence="2">
    <name type="scientific">Schistosoma japonicum</name>
    <name type="common">Blood fluke</name>
    <dbReference type="NCBI Taxonomy" id="6182"/>
    <lineage>
        <taxon>Eukaryota</taxon>
        <taxon>Metazoa</taxon>
        <taxon>Spiralia</taxon>
        <taxon>Lophotrochozoa</taxon>
        <taxon>Platyhelminthes</taxon>
        <taxon>Trematoda</taxon>
        <taxon>Digenea</taxon>
        <taxon>Strigeidida</taxon>
        <taxon>Schistosomatoidea</taxon>
        <taxon>Schistosomatidae</taxon>
        <taxon>Schistosoma</taxon>
    </lineage>
</organism>
<name>Q5BSZ5_SCHJA</name>